<organism evidence="3 4">
    <name type="scientific">Fragilariopsis cylindrus CCMP1102</name>
    <dbReference type="NCBI Taxonomy" id="635003"/>
    <lineage>
        <taxon>Eukaryota</taxon>
        <taxon>Sar</taxon>
        <taxon>Stramenopiles</taxon>
        <taxon>Ochrophyta</taxon>
        <taxon>Bacillariophyta</taxon>
        <taxon>Bacillariophyceae</taxon>
        <taxon>Bacillariophycidae</taxon>
        <taxon>Bacillariales</taxon>
        <taxon>Bacillariaceae</taxon>
        <taxon>Fragilariopsis</taxon>
    </lineage>
</organism>
<dbReference type="EMBL" id="KV784353">
    <property type="protein sequence ID" value="OEU22931.1"/>
    <property type="molecule type" value="Genomic_DNA"/>
</dbReference>
<dbReference type="KEGG" id="fcy:FRACYDRAFT_233094"/>
<dbReference type="Proteomes" id="UP000095751">
    <property type="component" value="Unassembled WGS sequence"/>
</dbReference>
<dbReference type="OrthoDB" id="42308at2759"/>
<keyword evidence="4" id="KW-1185">Reference proteome</keyword>
<evidence type="ECO:0000256" key="2">
    <source>
        <dbReference type="SAM" id="Phobius"/>
    </source>
</evidence>
<feature type="region of interest" description="Disordered" evidence="1">
    <location>
        <begin position="1"/>
        <end position="35"/>
    </location>
</feature>
<keyword evidence="2" id="KW-0472">Membrane</keyword>
<keyword evidence="2" id="KW-1133">Transmembrane helix</keyword>
<sequence length="795" mass="88580">MMRSRIISNQVQRDGSNKKDVLSHSSNSSVNHNRNVRRGKGQTFLAIVSFVVFIMVAMSLTGLYTVLYIDTKGNAGTPPSPASAASFISTPKAREILNDVRRQFNERYKVEGKNGDTILTGTELLRKGLHTFGSIDHTAQRILDAARERRPFLFAFSGYSITVGRGNFFNQSFPFVAQNVLEEPMRQIFDIPLVVRNAAIGGIPSFPYGFCMEHFLGRDPDVISWDYSMNEGGGDSSILEAFLRQATRQLAKRPMVIMIDTNANRMRTLDEYTKRGWLRDAIAIGKKDILNEKQIFDETNTKQQLPAGFQEWNEFGAPKSCPGRGSWHPKKQEHSMMGWIIAMHFVEAMERAIVLKEEDTKLIERDGGDSSRKLKSSIMPKLGKPIQHALPANDAEVTELLFGHPNEKDEYVMKELSCRTSFLPATDHGKTLTSVIVSGIGDGDLDIMIDRTDDDYRKGWVLDVSKVERDTKRKVERCGGLGYIDMKIALYGVPDSGTLRLWLPFEGPSHDHHGHDKDDESSDITARHWFDDFIICEANEKRDAKACHLDQDMEIVVGGIPVTAISPVKGAAEYLKRTTCVNVGVPEAAKVTALGNVRTTGGKSMSQEDKKKFGAYGDDALGMVVDVTVKHIVTRTDGACLLPCITEYRPSLPKLTKIESLVVLKGNNSRHGDKLYYIFRNSWSESGKRKARMNFDGKIVPKEEKPKKYCHITASMKFESILSFFALIVVATDAAVRGTDSSSNIRLLHSENGASASSRYQGLANAIIESSLNKIKQRFLMSSVRDENTAGTPTK</sequence>
<evidence type="ECO:0000256" key="1">
    <source>
        <dbReference type="SAM" id="MobiDB-lite"/>
    </source>
</evidence>
<evidence type="ECO:0000313" key="4">
    <source>
        <dbReference type="Proteomes" id="UP000095751"/>
    </source>
</evidence>
<feature type="transmembrane region" description="Helical" evidence="2">
    <location>
        <begin position="44"/>
        <end position="69"/>
    </location>
</feature>
<dbReference type="AlphaFoldDB" id="A0A1E7FXQ3"/>
<dbReference type="InParanoid" id="A0A1E7FXQ3"/>
<accession>A0A1E7FXQ3</accession>
<feature type="compositionally biased region" description="Low complexity" evidence="1">
    <location>
        <begin position="23"/>
        <end position="33"/>
    </location>
</feature>
<reference evidence="3 4" key="1">
    <citation type="submission" date="2016-09" db="EMBL/GenBank/DDBJ databases">
        <title>Extensive genetic diversity and differential bi-allelic expression allows diatom success in the polar Southern Ocean.</title>
        <authorList>
            <consortium name="DOE Joint Genome Institute"/>
            <person name="Mock T."/>
            <person name="Otillar R.P."/>
            <person name="Strauss J."/>
            <person name="Dupont C."/>
            <person name="Frickenhaus S."/>
            <person name="Maumus F."/>
            <person name="Mcmullan M."/>
            <person name="Sanges R."/>
            <person name="Schmutz J."/>
            <person name="Toseland A."/>
            <person name="Valas R."/>
            <person name="Veluchamy A."/>
            <person name="Ward B.J."/>
            <person name="Allen A."/>
            <person name="Barry K."/>
            <person name="Falciatore A."/>
            <person name="Ferrante M."/>
            <person name="Fortunato A.E."/>
            <person name="Gloeckner G."/>
            <person name="Gruber A."/>
            <person name="Hipkin R."/>
            <person name="Janech M."/>
            <person name="Kroth P."/>
            <person name="Leese F."/>
            <person name="Lindquist E."/>
            <person name="Lyon B.R."/>
            <person name="Martin J."/>
            <person name="Mayer C."/>
            <person name="Parker M."/>
            <person name="Quesneville H."/>
            <person name="Raymond J."/>
            <person name="Uhlig C."/>
            <person name="Valentin K.U."/>
            <person name="Worden A.Z."/>
            <person name="Armbrust E.V."/>
            <person name="Bowler C."/>
            <person name="Green B."/>
            <person name="Moulton V."/>
            <person name="Van Oosterhout C."/>
            <person name="Grigoriev I."/>
        </authorList>
    </citation>
    <scope>NUCLEOTIDE SEQUENCE [LARGE SCALE GENOMIC DNA]</scope>
    <source>
        <strain evidence="3 4">CCMP1102</strain>
    </source>
</reference>
<evidence type="ECO:0000313" key="3">
    <source>
        <dbReference type="EMBL" id="OEU22931.1"/>
    </source>
</evidence>
<keyword evidence="2" id="KW-0812">Transmembrane</keyword>
<gene>
    <name evidence="3" type="ORF">FRACYDRAFT_233094</name>
</gene>
<proteinExistence type="predicted"/>
<name>A0A1E7FXQ3_9STRA</name>
<protein>
    <submittedName>
        <fullName evidence="3">Uncharacterized protein</fullName>
    </submittedName>
</protein>
<feature type="compositionally biased region" description="Polar residues" evidence="1">
    <location>
        <begin position="1"/>
        <end position="14"/>
    </location>
</feature>